<dbReference type="AlphaFoldDB" id="A0AAW0CYN4"/>
<evidence type="ECO:0000313" key="2">
    <source>
        <dbReference type="EMBL" id="KAK7043949.1"/>
    </source>
</evidence>
<keyword evidence="1" id="KW-1133">Transmembrane helix</keyword>
<proteinExistence type="predicted"/>
<protein>
    <submittedName>
        <fullName evidence="2">Uncharacterized protein</fullName>
    </submittedName>
</protein>
<evidence type="ECO:0000256" key="1">
    <source>
        <dbReference type="SAM" id="Phobius"/>
    </source>
</evidence>
<sequence>MSTNTPQQRNPSEMRKIAITVLGGICTVVSAVIAVRSAEPAVTVFSVVSGIATIWTAFSPAVKTSLLRNIRKIVRFVTRHIFTLSSPRQDVELGVMGSGHAVPAWQEPESILKTRPFRMRPVTPIAVPRRPYEIERHLVWPDTYPTLATASSSSVISEKEEELDFHSPVGQTGTDRLRFSHPVRSLRSESPFSGSDSILPGTMRSHDAYDDWLREQLFRAVADSNHFRIFSGEYSPDNVPHFLTPDDMNGPIPLQEATRSIPPWISSAYSPLSTTREPQDFGEGAPFRDYVLMTPVQPLMEATLSDASHASDPTVGMDVDEDLLSPNMLGLKIFDDDVPGF</sequence>
<accession>A0AAW0CYN4</accession>
<reference evidence="2 3" key="1">
    <citation type="submission" date="2024-01" db="EMBL/GenBank/DDBJ databases">
        <title>A draft genome for a cacao thread blight-causing isolate of Paramarasmius palmivorus.</title>
        <authorList>
            <person name="Baruah I.K."/>
            <person name="Bukari Y."/>
            <person name="Amoako-Attah I."/>
            <person name="Meinhardt L.W."/>
            <person name="Bailey B.A."/>
            <person name="Cohen S.P."/>
        </authorList>
    </citation>
    <scope>NUCLEOTIDE SEQUENCE [LARGE SCALE GENOMIC DNA]</scope>
    <source>
        <strain evidence="2 3">GH-12</strain>
    </source>
</reference>
<feature type="transmembrane region" description="Helical" evidence="1">
    <location>
        <begin position="17"/>
        <end position="35"/>
    </location>
</feature>
<dbReference type="EMBL" id="JAYKXP010000027">
    <property type="protein sequence ID" value="KAK7043949.1"/>
    <property type="molecule type" value="Genomic_DNA"/>
</dbReference>
<dbReference type="Proteomes" id="UP001383192">
    <property type="component" value="Unassembled WGS sequence"/>
</dbReference>
<name>A0AAW0CYN4_9AGAR</name>
<keyword evidence="3" id="KW-1185">Reference proteome</keyword>
<keyword evidence="1" id="KW-0812">Transmembrane</keyword>
<feature type="transmembrane region" description="Helical" evidence="1">
    <location>
        <begin position="41"/>
        <end position="62"/>
    </location>
</feature>
<organism evidence="2 3">
    <name type="scientific">Paramarasmius palmivorus</name>
    <dbReference type="NCBI Taxonomy" id="297713"/>
    <lineage>
        <taxon>Eukaryota</taxon>
        <taxon>Fungi</taxon>
        <taxon>Dikarya</taxon>
        <taxon>Basidiomycota</taxon>
        <taxon>Agaricomycotina</taxon>
        <taxon>Agaricomycetes</taxon>
        <taxon>Agaricomycetidae</taxon>
        <taxon>Agaricales</taxon>
        <taxon>Marasmiineae</taxon>
        <taxon>Marasmiaceae</taxon>
        <taxon>Paramarasmius</taxon>
    </lineage>
</organism>
<comment type="caution">
    <text evidence="2">The sequence shown here is derived from an EMBL/GenBank/DDBJ whole genome shotgun (WGS) entry which is preliminary data.</text>
</comment>
<gene>
    <name evidence="2" type="ORF">VNI00_008117</name>
</gene>
<keyword evidence="1" id="KW-0472">Membrane</keyword>
<evidence type="ECO:0000313" key="3">
    <source>
        <dbReference type="Proteomes" id="UP001383192"/>
    </source>
</evidence>